<evidence type="ECO:0000256" key="5">
    <source>
        <dbReference type="ARBA" id="ARBA00048462"/>
    </source>
</evidence>
<dbReference type="GO" id="GO:0006633">
    <property type="term" value="P:fatty acid biosynthetic process"/>
    <property type="evidence" value="ECO:0007669"/>
    <property type="project" value="TreeGrafter"/>
</dbReference>
<dbReference type="SUPFAM" id="SSF55048">
    <property type="entry name" value="Probable ACP-binding domain of malonyl-CoA ACP transacylase"/>
    <property type="match status" value="1"/>
</dbReference>
<gene>
    <name evidence="9" type="ORF">BCF53_103220</name>
</gene>
<evidence type="ECO:0000256" key="7">
    <source>
        <dbReference type="PIRSR" id="PIRSR000446-1"/>
    </source>
</evidence>
<dbReference type="AlphaFoldDB" id="A0A4R3IAN5"/>
<dbReference type="Gene3D" id="3.30.70.250">
    <property type="entry name" value="Malonyl-CoA ACP transacylase, ACP-binding"/>
    <property type="match status" value="1"/>
</dbReference>
<dbReference type="InterPro" id="IPR024925">
    <property type="entry name" value="Malonyl_CoA-ACP_transAc"/>
</dbReference>
<evidence type="ECO:0000313" key="9">
    <source>
        <dbReference type="EMBL" id="TCS42559.1"/>
    </source>
</evidence>
<organism evidence="9 10">
    <name type="scientific">Reinekea marinisedimentorum</name>
    <dbReference type="NCBI Taxonomy" id="230495"/>
    <lineage>
        <taxon>Bacteria</taxon>
        <taxon>Pseudomonadati</taxon>
        <taxon>Pseudomonadota</taxon>
        <taxon>Gammaproteobacteria</taxon>
        <taxon>Oceanospirillales</taxon>
        <taxon>Saccharospirillaceae</taxon>
        <taxon>Reinekea</taxon>
    </lineage>
</organism>
<dbReference type="Proteomes" id="UP000295793">
    <property type="component" value="Unassembled WGS sequence"/>
</dbReference>
<dbReference type="PIRSF" id="PIRSF000446">
    <property type="entry name" value="Mct"/>
    <property type="match status" value="1"/>
</dbReference>
<feature type="domain" description="Malonyl-CoA:ACP transacylase (MAT)" evidence="8">
    <location>
        <begin position="7"/>
        <end position="303"/>
    </location>
</feature>
<reference evidence="9 10" key="1">
    <citation type="submission" date="2019-03" db="EMBL/GenBank/DDBJ databases">
        <title>Genomic Encyclopedia of Archaeal and Bacterial Type Strains, Phase II (KMG-II): from individual species to whole genera.</title>
        <authorList>
            <person name="Goeker M."/>
        </authorList>
    </citation>
    <scope>NUCLEOTIDE SEQUENCE [LARGE SCALE GENOMIC DNA]</scope>
    <source>
        <strain evidence="9 10">DSM 15388</strain>
    </source>
</reference>
<dbReference type="OrthoDB" id="9808564at2"/>
<evidence type="ECO:0000256" key="6">
    <source>
        <dbReference type="PIRNR" id="PIRNR000446"/>
    </source>
</evidence>
<dbReference type="FunFam" id="3.30.70.250:FF:000001">
    <property type="entry name" value="Malonyl CoA-acyl carrier protein transacylase"/>
    <property type="match status" value="1"/>
</dbReference>
<name>A0A4R3IAN5_9GAMM</name>
<dbReference type="InterPro" id="IPR014043">
    <property type="entry name" value="Acyl_transferase_dom"/>
</dbReference>
<evidence type="ECO:0000256" key="3">
    <source>
        <dbReference type="ARBA" id="ARBA00022679"/>
    </source>
</evidence>
<dbReference type="InterPro" id="IPR016035">
    <property type="entry name" value="Acyl_Trfase/lysoPLipase"/>
</dbReference>
<dbReference type="PANTHER" id="PTHR42681:SF1">
    <property type="entry name" value="MALONYL-COA-ACYL CARRIER PROTEIN TRANSACYLASE, MITOCHONDRIAL"/>
    <property type="match status" value="1"/>
</dbReference>
<dbReference type="EC" id="2.3.1.39" evidence="1 6"/>
<evidence type="ECO:0000256" key="2">
    <source>
        <dbReference type="ARBA" id="ARBA00018953"/>
    </source>
</evidence>
<comment type="caution">
    <text evidence="9">The sequence shown here is derived from an EMBL/GenBank/DDBJ whole genome shotgun (WGS) entry which is preliminary data.</text>
</comment>
<dbReference type="PANTHER" id="PTHR42681">
    <property type="entry name" value="MALONYL-COA-ACYL CARRIER PROTEIN TRANSACYLASE, MITOCHONDRIAL"/>
    <property type="match status" value="1"/>
</dbReference>
<dbReference type="GO" id="GO:0004314">
    <property type="term" value="F:[acyl-carrier-protein] S-malonyltransferase activity"/>
    <property type="evidence" value="ECO:0007669"/>
    <property type="project" value="UniProtKB-EC"/>
</dbReference>
<evidence type="ECO:0000259" key="8">
    <source>
        <dbReference type="SMART" id="SM00827"/>
    </source>
</evidence>
<keyword evidence="10" id="KW-1185">Reference proteome</keyword>
<dbReference type="GO" id="GO:0005829">
    <property type="term" value="C:cytosol"/>
    <property type="evidence" value="ECO:0007669"/>
    <property type="project" value="TreeGrafter"/>
</dbReference>
<dbReference type="SMART" id="SM00827">
    <property type="entry name" value="PKS_AT"/>
    <property type="match status" value="1"/>
</dbReference>
<dbReference type="SUPFAM" id="SSF52151">
    <property type="entry name" value="FabD/lysophospholipase-like"/>
    <property type="match status" value="1"/>
</dbReference>
<evidence type="ECO:0000313" key="10">
    <source>
        <dbReference type="Proteomes" id="UP000295793"/>
    </source>
</evidence>
<dbReference type="Pfam" id="PF00698">
    <property type="entry name" value="Acyl_transf_1"/>
    <property type="match status" value="1"/>
</dbReference>
<protein>
    <recommendedName>
        <fullName evidence="2 6">Malonyl CoA-acyl carrier protein transacylase</fullName>
        <ecNumber evidence="1 6">2.3.1.39</ecNumber>
    </recommendedName>
</protein>
<keyword evidence="3 6" id="KW-0808">Transferase</keyword>
<dbReference type="InterPro" id="IPR004410">
    <property type="entry name" value="Malonyl_CoA-ACP_transAc_FabD"/>
</dbReference>
<dbReference type="RefSeq" id="WP_132700474.1">
    <property type="nucleotide sequence ID" value="NZ_SLZR01000003.1"/>
</dbReference>
<sequence>MTKLAFVFPGQGSQQVGMLADFFGQYPQVDETFAEASDVLGYDMKALVLDGPVEELSKTEKTQPALVTASTALYRAWSSKQDAEPSLFAGHSLGEYSALVASGVMSFADTVKIVELRGQLMQQAVPAGQGLMAAILGLTDEQVVEGCAKAAEGEVVSAVNFNTPGQVVIAGQKAAVERAIEILKAMGAKRAMPLAVSVPSHCALMEPAAEKLAVAFEEITFNAPSAPIVQNRVAQAVTDVAQIRKNLLEQLYQPVQWTKSVEFMAAQGITEIIECGPGKVLSGLNRRIAKELTHTALGDLASFEKRVGA</sequence>
<feature type="active site" evidence="7">
    <location>
        <position position="92"/>
    </location>
</feature>
<dbReference type="EMBL" id="SLZR01000003">
    <property type="protein sequence ID" value="TCS42559.1"/>
    <property type="molecule type" value="Genomic_DNA"/>
</dbReference>
<dbReference type="Gene3D" id="3.40.366.10">
    <property type="entry name" value="Malonyl-Coenzyme A Acyl Carrier Protein, domain 2"/>
    <property type="match status" value="1"/>
</dbReference>
<accession>A0A4R3IAN5</accession>
<dbReference type="InterPro" id="IPR001227">
    <property type="entry name" value="Ac_transferase_dom_sf"/>
</dbReference>
<evidence type="ECO:0000256" key="4">
    <source>
        <dbReference type="ARBA" id="ARBA00023315"/>
    </source>
</evidence>
<dbReference type="NCBIfam" id="TIGR00128">
    <property type="entry name" value="fabD"/>
    <property type="match status" value="1"/>
</dbReference>
<proteinExistence type="inferred from homology"/>
<feature type="active site" evidence="7">
    <location>
        <position position="201"/>
    </location>
</feature>
<comment type="catalytic activity">
    <reaction evidence="5 6">
        <text>holo-[ACP] + malonyl-CoA = malonyl-[ACP] + CoA</text>
        <dbReference type="Rhea" id="RHEA:41792"/>
        <dbReference type="Rhea" id="RHEA-COMP:9623"/>
        <dbReference type="Rhea" id="RHEA-COMP:9685"/>
        <dbReference type="ChEBI" id="CHEBI:57287"/>
        <dbReference type="ChEBI" id="CHEBI:57384"/>
        <dbReference type="ChEBI" id="CHEBI:64479"/>
        <dbReference type="ChEBI" id="CHEBI:78449"/>
        <dbReference type="EC" id="2.3.1.39"/>
    </reaction>
</comment>
<evidence type="ECO:0000256" key="1">
    <source>
        <dbReference type="ARBA" id="ARBA00013258"/>
    </source>
</evidence>
<dbReference type="InterPro" id="IPR050858">
    <property type="entry name" value="Mal-CoA-ACP_Trans/PKS_FabD"/>
</dbReference>
<dbReference type="InterPro" id="IPR016036">
    <property type="entry name" value="Malonyl_transacylase_ACP-bd"/>
</dbReference>
<comment type="similarity">
    <text evidence="6">Belongs to the fabD family.</text>
</comment>
<keyword evidence="4 6" id="KW-0012">Acyltransferase</keyword>